<dbReference type="InterPro" id="IPR056884">
    <property type="entry name" value="NPHP3-like_N"/>
</dbReference>
<feature type="domain" description="NACHT" evidence="4">
    <location>
        <begin position="329"/>
        <end position="489"/>
    </location>
</feature>
<feature type="repeat" description="ANK" evidence="3">
    <location>
        <begin position="1802"/>
        <end position="1834"/>
    </location>
</feature>
<evidence type="ECO:0000256" key="2">
    <source>
        <dbReference type="ARBA" id="ARBA00023043"/>
    </source>
</evidence>
<sequence>MPVQDRPTSICSANPSHNLWNKALDTLGVELRRSLDLTQASRINVLSKALKEAQEKKRVCAQKCWTLKKRNGETIILRDVVEKIVVWVEKFIAVGDAATQYDPVHAALAWGAFRFVLQMAVNEKRAFGEIIENLEAVSHLITRYAILEELYLQRNSEASDKLEDMVIRLYAEILTFLAKARKFFQSSAKSKKSFLITSVKLTNSVRLAMGIVKYSEDEHMTKINILDGQISRLTEVFTVDIQIDTAKGVAAMNALLTSLNEPIKRLVDHSTISAQVLEESQHLQLLHWLSPVPFSSHHKRHSESRIPGSGQWLLDHDRYINWRNTSSSSIFMLHGIMGSGKTSLASAVVDSLLQESSAQASSAPIAYFYCTKNYSETERSNPDEIMRSILRQLTVSYRSSSTVHERVLQEYKGRQEVAKVDGFKVTRLQAAECVKLILDTTAANPATIVLDAVDEIQSSSRHVLLSALIQIVQDSLSVVKVFVTSRADSNIHALLSGAVAVRIQNEHTRKDMDEFVHQEISSAIQNRRMLNGVVSDHLKRDLTSVLRAGAGEMFVWVVRQIENLCRMKTEADIKSAMRALPNNTLNELYEEDFTRMTQAGQHTRNYATEVFSMLLSAQEALSPEALMQATAKTISQHGEKLTLVKMIDICFNLIVLDSELNVVRFAHISFQEFLETRAEFSSHSVHKVAATSCLESCLEGVPSGMETDLSPKDNFYHYSSIYWAEHCRITLQSRADDSIISKVQEFVFDGGDVALGFFDWIEEVKKGTKRLPNDHALAKELNAVIHSGGSPLFTACAFGLASIIDKLADALDYDWNQTNDLGQSGLYLATVFGHGMIVQGLLQHEVDVNTFGGKFDHPLHAACFHGHASIARLLLDHGADPKMGPRSALEYALLADHEHIALLLLDGKFNISDQAEYDSILQQAAEAGFADMVQVLQKNYASLYGDLGSSRCKAVELAIFKGRTGVVERYMQKLSNPRIDMSQDAIATAALGGQDTMISLLVDQGLDLNEEGVLGTPLRAASIMCHESTVRLLLRLGASLHVSGSFGEPLQAAAMRGHESITRILLGHGADVNSKGGLYGTAIQAAAHRGHQKVVEILLDAGADVDQGGFSLDAFHAASEGGHEGIVRLLLKRGFKVRGTLPEWHFSFPGGSPYKNLLRDASPSRLLETKLTRNHQLILKDWRERASMVAFPRVAEKVRGAITSDLELIEPYRELLEYESCGEGNYALRAAAAKGHPNVVKLLLSQIHAIEIPKSEIDAAFIEACKHGHEKVVNLLLSDKVEATLLKAALDAATLEGHLTVVNILIDHEDRLGLAHIETVQISRPAAKGSNLDIESQIRQSTRFAVSEASVEAHITALNGLTDIRKTYECDATARAILLSSINKGGHLPVFKRGQDLVNKRCTDFASRNLYREALTIAATRCNVDIMEALLQNDSEFDLEELTQILDSICASGSEEVLQTFLKQDATKMLGIEQYSSGLSQAARNNNRQVVAHWLEEHPEHDNMVVDPATVINVSGNGFMDILRLLIERIKPADSFEKTLGQCLQVASKHGHEQVVEYLIEEGADVNTIVEEVVNTGGGDGPYDKAGSTRKLSALQAALIGFERFGPITRCGYLQDPQQSWTVADASSQQRSVKILLAKGANPNRVGGYERYPLNIAAEYCTIEIVQELISSGAHAEAATEKHGTALQAAAGREVGGLPIFNAILEANATTSPVDPGKAAALNQALSFFETSGKFVVSTSITDVLSTGPGAIVKFLLVNMPGEKADDPRYGLLAQMACMAGDHACVELLFQRGLDVNASGNYYGTALQAASRVGNIEIVEHLLKSGADVNTLEGAHGTALRAAALGGHEDLVRNLITCGADVNLRCEDQGESVLHLALKSGNQAMFKALLAAGANTETEMSYQPHILIAACKHETQNWLSSY</sequence>
<organism evidence="5 6">
    <name type="scientific">Imshaugia aleurites</name>
    <dbReference type="NCBI Taxonomy" id="172621"/>
    <lineage>
        <taxon>Eukaryota</taxon>
        <taxon>Fungi</taxon>
        <taxon>Dikarya</taxon>
        <taxon>Ascomycota</taxon>
        <taxon>Pezizomycotina</taxon>
        <taxon>Lecanoromycetes</taxon>
        <taxon>OSLEUM clade</taxon>
        <taxon>Lecanoromycetidae</taxon>
        <taxon>Lecanorales</taxon>
        <taxon>Lecanorineae</taxon>
        <taxon>Parmeliaceae</taxon>
        <taxon>Imshaugia</taxon>
    </lineage>
</organism>
<evidence type="ECO:0000259" key="4">
    <source>
        <dbReference type="PROSITE" id="PS50837"/>
    </source>
</evidence>
<protein>
    <recommendedName>
        <fullName evidence="4">NACHT domain-containing protein</fullName>
    </recommendedName>
</protein>
<dbReference type="PANTHER" id="PTHR24198">
    <property type="entry name" value="ANKYRIN REPEAT AND PROTEIN KINASE DOMAIN-CONTAINING PROTEIN"/>
    <property type="match status" value="1"/>
</dbReference>
<dbReference type="Proteomes" id="UP000664534">
    <property type="component" value="Unassembled WGS sequence"/>
</dbReference>
<keyword evidence="6" id="KW-1185">Reference proteome</keyword>
<dbReference type="SUPFAM" id="SSF52540">
    <property type="entry name" value="P-loop containing nucleoside triphosphate hydrolases"/>
    <property type="match status" value="1"/>
</dbReference>
<dbReference type="InterPro" id="IPR036770">
    <property type="entry name" value="Ankyrin_rpt-contain_sf"/>
</dbReference>
<evidence type="ECO:0000256" key="1">
    <source>
        <dbReference type="ARBA" id="ARBA00022737"/>
    </source>
</evidence>
<dbReference type="SUPFAM" id="SSF48403">
    <property type="entry name" value="Ankyrin repeat"/>
    <property type="match status" value="4"/>
</dbReference>
<dbReference type="PROSITE" id="PS50297">
    <property type="entry name" value="ANK_REP_REGION"/>
    <property type="match status" value="7"/>
</dbReference>
<evidence type="ECO:0000313" key="5">
    <source>
        <dbReference type="EMBL" id="CAF9929190.1"/>
    </source>
</evidence>
<feature type="repeat" description="ANK" evidence="3">
    <location>
        <begin position="1544"/>
        <end position="1571"/>
    </location>
</feature>
<dbReference type="InterPro" id="IPR027417">
    <property type="entry name" value="P-loop_NTPase"/>
</dbReference>
<dbReference type="Pfam" id="PF24883">
    <property type="entry name" value="NPHP3_N"/>
    <property type="match status" value="1"/>
</dbReference>
<dbReference type="Pfam" id="PF12796">
    <property type="entry name" value="Ank_2"/>
    <property type="match status" value="6"/>
</dbReference>
<accession>A0A8H3FSH8</accession>
<dbReference type="InterPro" id="IPR056125">
    <property type="entry name" value="DUF7708"/>
</dbReference>
<dbReference type="PROSITE" id="PS50088">
    <property type="entry name" value="ANK_REPEAT"/>
    <property type="match status" value="7"/>
</dbReference>
<feature type="repeat" description="ANK" evidence="3">
    <location>
        <begin position="1869"/>
        <end position="1901"/>
    </location>
</feature>
<keyword evidence="2 3" id="KW-0040">ANK repeat</keyword>
<dbReference type="SMART" id="SM00248">
    <property type="entry name" value="ANK"/>
    <property type="match status" value="21"/>
</dbReference>
<dbReference type="InterPro" id="IPR007111">
    <property type="entry name" value="NACHT_NTPase"/>
</dbReference>
<evidence type="ECO:0000256" key="3">
    <source>
        <dbReference type="PROSITE-ProRule" id="PRU00023"/>
    </source>
</evidence>
<dbReference type="EMBL" id="CAJPDT010000052">
    <property type="protein sequence ID" value="CAF9929190.1"/>
    <property type="molecule type" value="Genomic_DNA"/>
</dbReference>
<keyword evidence="1" id="KW-0677">Repeat</keyword>
<gene>
    <name evidence="5" type="ORF">IMSHALPRED_007845</name>
</gene>
<dbReference type="PANTHER" id="PTHR24198:SF165">
    <property type="entry name" value="ANKYRIN REPEAT-CONTAINING PROTEIN-RELATED"/>
    <property type="match status" value="1"/>
</dbReference>
<dbReference type="Pfam" id="PF24809">
    <property type="entry name" value="DUF7708"/>
    <property type="match status" value="1"/>
</dbReference>
<dbReference type="PROSITE" id="PS50837">
    <property type="entry name" value="NACHT"/>
    <property type="match status" value="1"/>
</dbReference>
<evidence type="ECO:0000313" key="6">
    <source>
        <dbReference type="Proteomes" id="UP000664534"/>
    </source>
</evidence>
<dbReference type="OrthoDB" id="7464126at2759"/>
<feature type="repeat" description="ANK" evidence="3">
    <location>
        <begin position="1835"/>
        <end position="1867"/>
    </location>
</feature>
<dbReference type="InterPro" id="IPR002110">
    <property type="entry name" value="Ankyrin_rpt"/>
</dbReference>
<comment type="caution">
    <text evidence="5">The sequence shown here is derived from an EMBL/GenBank/DDBJ whole genome shotgun (WGS) entry which is preliminary data.</text>
</comment>
<dbReference type="Gene3D" id="1.25.40.20">
    <property type="entry name" value="Ankyrin repeat-containing domain"/>
    <property type="match status" value="5"/>
</dbReference>
<feature type="repeat" description="ANK" evidence="3">
    <location>
        <begin position="1049"/>
        <end position="1077"/>
    </location>
</feature>
<feature type="repeat" description="ANK" evidence="3">
    <location>
        <begin position="1081"/>
        <end position="1106"/>
    </location>
</feature>
<dbReference type="Gene3D" id="3.40.50.300">
    <property type="entry name" value="P-loop containing nucleotide triphosphate hydrolases"/>
    <property type="match status" value="1"/>
</dbReference>
<name>A0A8H3FSH8_9LECA</name>
<reference evidence="5" key="1">
    <citation type="submission" date="2021-03" db="EMBL/GenBank/DDBJ databases">
        <authorList>
            <person name="Tagirdzhanova G."/>
        </authorList>
    </citation>
    <scope>NUCLEOTIDE SEQUENCE</scope>
</reference>
<proteinExistence type="predicted"/>
<feature type="repeat" description="ANK" evidence="3">
    <location>
        <begin position="854"/>
        <end position="886"/>
    </location>
</feature>